<dbReference type="EMBL" id="QLMA01000007">
    <property type="protein sequence ID" value="RAJ77238.1"/>
    <property type="molecule type" value="Genomic_DNA"/>
</dbReference>
<gene>
    <name evidence="1" type="ORF">CLV59_1073</name>
</gene>
<name>A0A327VTG4_9BACT</name>
<evidence type="ECO:0000313" key="1">
    <source>
        <dbReference type="EMBL" id="RAJ77238.1"/>
    </source>
</evidence>
<proteinExistence type="predicted"/>
<organism evidence="1 2">
    <name type="scientific">Chitinophaga dinghuensis</name>
    <dbReference type="NCBI Taxonomy" id="1539050"/>
    <lineage>
        <taxon>Bacteria</taxon>
        <taxon>Pseudomonadati</taxon>
        <taxon>Bacteroidota</taxon>
        <taxon>Chitinophagia</taxon>
        <taxon>Chitinophagales</taxon>
        <taxon>Chitinophagaceae</taxon>
        <taxon>Chitinophaga</taxon>
    </lineage>
</organism>
<accession>A0A327VTG4</accession>
<dbReference type="AlphaFoldDB" id="A0A327VTG4"/>
<evidence type="ECO:0000313" key="2">
    <source>
        <dbReference type="Proteomes" id="UP000249819"/>
    </source>
</evidence>
<dbReference type="Proteomes" id="UP000249819">
    <property type="component" value="Unassembled WGS sequence"/>
</dbReference>
<protein>
    <submittedName>
        <fullName evidence="1">Uncharacterized protein</fullName>
    </submittedName>
</protein>
<keyword evidence="2" id="KW-1185">Reference proteome</keyword>
<reference evidence="1 2" key="1">
    <citation type="submission" date="2018-06" db="EMBL/GenBank/DDBJ databases">
        <title>Genomic Encyclopedia of Archaeal and Bacterial Type Strains, Phase II (KMG-II): from individual species to whole genera.</title>
        <authorList>
            <person name="Goeker M."/>
        </authorList>
    </citation>
    <scope>NUCLEOTIDE SEQUENCE [LARGE SCALE GENOMIC DNA]</scope>
    <source>
        <strain evidence="1 2">DSM 29821</strain>
    </source>
</reference>
<sequence>MHRFLSEESNINILITSIRDGVDPMRYVLLDTLLSSRAPDFELPLAKTTRKNKFVGAWNWYRNGLQNLGTQILRNQPFNFILKMFSNENTEGDSVCQYQESMFLLWINLN</sequence>
<comment type="caution">
    <text evidence="1">The sequence shown here is derived from an EMBL/GenBank/DDBJ whole genome shotgun (WGS) entry which is preliminary data.</text>
</comment>